<proteinExistence type="predicted"/>
<sequence length="451" mass="50279">MNIEWRKLELPNFGIPEEMPEIPSSIYEERCNKLYAKSECDWVVVYGDREHFANLFYLTEFDPRFEEAVLVLGKDNQRYLLVGNEGMMYKSVVKPQLETILCQSFSLMGQDRSISPRLDEILKNIGLSSGNKVGVVGWKYLEDEEKQDFKGLFVPAYLVDCVESLVKDSEAIVDVSSILMHPTKGLRAYNEVEQIAVFEWAATRASAALHRIVKGTQPGVSELEAVSKMGYAGEPLTTYVMYASGKNEIVGLRSPSAKKVEKGDGLFTALGYRGGLSARGGLVDSVNDEYLEKWAIPYYRGIAAWYESVSVGVSGGDIYNHISEELAVGGLRPALNPGHLTSSDEWLHTSFRPGSNEKVSSGMAIQCDIIPAPMEDGIVLNCEDSVFLADQHLRDAIAKKYPDMWERIKARQKFMRGELGLQISDDILPFSSTPGYYTPLILSNDYALTVK</sequence>
<dbReference type="Gene3D" id="3.90.230.10">
    <property type="entry name" value="Creatinase/methionine aminopeptidase superfamily"/>
    <property type="match status" value="1"/>
</dbReference>
<evidence type="ECO:0000313" key="1">
    <source>
        <dbReference type="EMBL" id="AOV08715.1"/>
    </source>
</evidence>
<evidence type="ECO:0008006" key="3">
    <source>
        <dbReference type="Google" id="ProtNLM"/>
    </source>
</evidence>
<gene>
    <name evidence="1" type="ORF">BI350_14985</name>
</gene>
<organism evidence="1 2">
    <name type="scientific">Sporosarcina ureilytica</name>
    <dbReference type="NCBI Taxonomy" id="298596"/>
    <lineage>
        <taxon>Bacteria</taxon>
        <taxon>Bacillati</taxon>
        <taxon>Bacillota</taxon>
        <taxon>Bacilli</taxon>
        <taxon>Bacillales</taxon>
        <taxon>Caryophanaceae</taxon>
        <taxon>Sporosarcina</taxon>
    </lineage>
</organism>
<dbReference type="EMBL" id="CP017560">
    <property type="protein sequence ID" value="AOV08715.1"/>
    <property type="molecule type" value="Genomic_DNA"/>
</dbReference>
<name>A0A1D8JJ41_9BACL</name>
<dbReference type="AlphaFoldDB" id="A0A1D8JJ41"/>
<accession>A0A1D8JJ41</accession>
<dbReference type="Proteomes" id="UP000185746">
    <property type="component" value="Chromosome"/>
</dbReference>
<reference evidence="1 2" key="1">
    <citation type="submission" date="2016-09" db="EMBL/GenBank/DDBJ databases">
        <title>Complete genome sequence of the Lysinibacillus sphaericus LMG 22257, a specie of Bacillus with ureolytic activity that can effectively biodeposit calcium carbonate.</title>
        <authorList>
            <person name="Yan W."/>
        </authorList>
    </citation>
    <scope>NUCLEOTIDE SEQUENCE [LARGE SCALE GENOMIC DNA]</scope>
    <source>
        <strain evidence="1 2">LMG 22257</strain>
    </source>
</reference>
<keyword evidence="2" id="KW-1185">Reference proteome</keyword>
<protein>
    <recommendedName>
        <fullName evidence="3">Xaa-Pro aminopeptidase</fullName>
    </recommendedName>
</protein>
<dbReference type="SUPFAM" id="SSF55920">
    <property type="entry name" value="Creatinase/aminopeptidase"/>
    <property type="match status" value="1"/>
</dbReference>
<dbReference type="KEGG" id="surl:BI350_14985"/>
<evidence type="ECO:0000313" key="2">
    <source>
        <dbReference type="Proteomes" id="UP000185746"/>
    </source>
</evidence>
<dbReference type="InterPro" id="IPR036005">
    <property type="entry name" value="Creatinase/aminopeptidase-like"/>
</dbReference>
<dbReference type="RefSeq" id="WP_075528880.1">
    <property type="nucleotide sequence ID" value="NZ_CP017560.1"/>
</dbReference>